<dbReference type="InterPro" id="IPR015919">
    <property type="entry name" value="Cadherin-like_sf"/>
</dbReference>
<evidence type="ECO:0000259" key="6">
    <source>
        <dbReference type="SMART" id="SM00560"/>
    </source>
</evidence>
<dbReference type="PANTHER" id="PTHR19277">
    <property type="entry name" value="PENTRAXIN"/>
    <property type="match status" value="1"/>
</dbReference>
<reference evidence="8" key="1">
    <citation type="journal article" date="2019" name="Int. J. Syst. Evol. Microbiol.">
        <title>The Global Catalogue of Microorganisms (GCM) 10K type strain sequencing project: providing services to taxonomists for standard genome sequencing and annotation.</title>
        <authorList>
            <consortium name="The Broad Institute Genomics Platform"/>
            <consortium name="The Broad Institute Genome Sequencing Center for Infectious Disease"/>
            <person name="Wu L."/>
            <person name="Ma J."/>
        </authorList>
    </citation>
    <scope>NUCLEOTIDE SEQUENCE [LARGE SCALE GENOMIC DNA]</scope>
    <source>
        <strain evidence="8">KCTC 42498</strain>
    </source>
</reference>
<keyword evidence="8" id="KW-1185">Reference proteome</keyword>
<evidence type="ECO:0000256" key="2">
    <source>
        <dbReference type="ARBA" id="ARBA00022723"/>
    </source>
</evidence>
<evidence type="ECO:0000313" key="7">
    <source>
        <dbReference type="EMBL" id="MFD2515317.1"/>
    </source>
</evidence>
<dbReference type="Pfam" id="PF05345">
    <property type="entry name" value="He_PIG"/>
    <property type="match status" value="1"/>
</dbReference>
<dbReference type="EMBL" id="JBHULU010000021">
    <property type="protein sequence ID" value="MFD2515317.1"/>
    <property type="molecule type" value="Genomic_DNA"/>
</dbReference>
<proteinExistence type="predicted"/>
<evidence type="ECO:0000256" key="4">
    <source>
        <dbReference type="ARBA" id="ARBA00022837"/>
    </source>
</evidence>
<dbReference type="Pfam" id="PF18962">
    <property type="entry name" value="Por_Secre_tail"/>
    <property type="match status" value="1"/>
</dbReference>
<dbReference type="SUPFAM" id="SSF49313">
    <property type="entry name" value="Cadherin-like"/>
    <property type="match status" value="1"/>
</dbReference>
<dbReference type="PANTHER" id="PTHR19277:SF125">
    <property type="entry name" value="B6"/>
    <property type="match status" value="1"/>
</dbReference>
<dbReference type="Pfam" id="PF13385">
    <property type="entry name" value="Laminin_G_3"/>
    <property type="match status" value="2"/>
</dbReference>
<dbReference type="NCBIfam" id="TIGR04183">
    <property type="entry name" value="Por_Secre_tail"/>
    <property type="match status" value="1"/>
</dbReference>
<evidence type="ECO:0000313" key="8">
    <source>
        <dbReference type="Proteomes" id="UP001597544"/>
    </source>
</evidence>
<dbReference type="Gene3D" id="2.60.40.10">
    <property type="entry name" value="Immunoglobulins"/>
    <property type="match status" value="1"/>
</dbReference>
<comment type="cofactor">
    <cofactor evidence="1">
        <name>Ca(2+)</name>
        <dbReference type="ChEBI" id="CHEBI:29108"/>
    </cofactor>
</comment>
<dbReference type="InterPro" id="IPR026444">
    <property type="entry name" value="Secre_tail"/>
</dbReference>
<evidence type="ECO:0000256" key="3">
    <source>
        <dbReference type="ARBA" id="ARBA00022729"/>
    </source>
</evidence>
<dbReference type="Gene3D" id="2.60.120.200">
    <property type="match status" value="2"/>
</dbReference>
<keyword evidence="2" id="KW-0479">Metal-binding</keyword>
<feature type="domain" description="LamG-like jellyroll fold" evidence="6">
    <location>
        <begin position="79"/>
        <end position="222"/>
    </location>
</feature>
<dbReference type="InterPro" id="IPR051360">
    <property type="entry name" value="Neuronal_Pentraxin_Related"/>
</dbReference>
<dbReference type="InterPro" id="IPR013783">
    <property type="entry name" value="Ig-like_fold"/>
</dbReference>
<evidence type="ECO:0000256" key="1">
    <source>
        <dbReference type="ARBA" id="ARBA00001913"/>
    </source>
</evidence>
<gene>
    <name evidence="7" type="ORF">ACFSRY_15700</name>
</gene>
<organism evidence="7 8">
    <name type="scientific">Pontibacter locisalis</name>
    <dbReference type="NCBI Taxonomy" id="1719035"/>
    <lineage>
        <taxon>Bacteria</taxon>
        <taxon>Pseudomonadati</taxon>
        <taxon>Bacteroidota</taxon>
        <taxon>Cytophagia</taxon>
        <taxon>Cytophagales</taxon>
        <taxon>Hymenobacteraceae</taxon>
        <taxon>Pontibacter</taxon>
    </lineage>
</organism>
<dbReference type="InterPro" id="IPR006558">
    <property type="entry name" value="LamG-like"/>
</dbReference>
<dbReference type="SMART" id="SM00560">
    <property type="entry name" value="LamGL"/>
    <property type="match status" value="2"/>
</dbReference>
<protein>
    <submittedName>
        <fullName evidence="7">LamG-like jellyroll fold domain-containing protein</fullName>
    </submittedName>
</protein>
<comment type="caution">
    <text evidence="7">The sequence shown here is derived from an EMBL/GenBank/DDBJ whole genome shotgun (WGS) entry which is preliminary data.</text>
</comment>
<evidence type="ECO:0000256" key="5">
    <source>
        <dbReference type="ARBA" id="ARBA00023157"/>
    </source>
</evidence>
<sequence>MSAKAQTSGNCPAGLVHYFGLDEKTTGTTFKDYVSATTATCEGCPTPTEGLFAGAQQFDGTDDGLTISDVKNFEWGPNSNFTIETWIQVSGNSSTNRVVMGRVGTESRMVWWVGVDANGYAVFELRDRSHKGFVMGGNGVGNIPVKVNDGKWHHIAVVRDGILRRNKLYVDGLAVGNFEADYVDNFESVAPVTVGHLLLDGKYRYNGKLDELMVYNRALGEAEMRSRYNKGAGNYCGPEQVKPVIVSEPVKFGVVDQQYVYDVNATGKPAPTYSLVAAPAGMTINATSGEIRWNPTANGSFNVSVKAANSIGEATQPFTIEVKQSAGEKAGLIHHWNLQEASGTEFKDYYTPYLATAQEGTRPAPVRGAVSGGQHFDGKDDGLNVEKSQNFDWEPNASFSMELWMRTTASTAGNRVLIGRDGKDSEVHWWIGVDGAGKAAFNLLDIAWQGIFVGQNGPTLNDGKWHQIVAVRDGNSGRNILYVDGEARASGTYTYQHNFASRTPVNIGYLNDGGGYHYDGDLDEVKLFGRVLSPEEIMERYRMVYDALTELVSFSGKYAQESVLLDWATAVEVDCKNFEVEHSENGESFEKIGEVAATGNSNVKVEYGFTDTAPFPDKTYYRLKINNLNGSFTYSKIIEVEDRTLTASTFMMYPNPSTLGSEVAVEITKLDKDEQVVVMISDLSGQVLTKQELIVDQNGNLQFTVPVTGNFRSGIYNVSVSNSRKTLSRKLVIMK</sequence>
<dbReference type="RefSeq" id="WP_377509795.1">
    <property type="nucleotide sequence ID" value="NZ_JBHULU010000021.1"/>
</dbReference>
<feature type="domain" description="LamG-like jellyroll fold" evidence="6">
    <location>
        <begin position="397"/>
        <end position="535"/>
    </location>
</feature>
<name>A0ABW5INV4_9BACT</name>
<accession>A0ABW5INV4</accession>
<keyword evidence="3" id="KW-0732">Signal</keyword>
<keyword evidence="5" id="KW-1015">Disulfide bond</keyword>
<keyword evidence="4" id="KW-0106">Calcium</keyword>
<dbReference type="SUPFAM" id="SSF49899">
    <property type="entry name" value="Concanavalin A-like lectins/glucanases"/>
    <property type="match status" value="2"/>
</dbReference>
<dbReference type="Proteomes" id="UP001597544">
    <property type="component" value="Unassembled WGS sequence"/>
</dbReference>
<dbReference type="InterPro" id="IPR013320">
    <property type="entry name" value="ConA-like_dom_sf"/>
</dbReference>